<keyword evidence="3" id="KW-1185">Reference proteome</keyword>
<feature type="domain" description="HTH cro/C1-type" evidence="1">
    <location>
        <begin position="16"/>
        <end position="71"/>
    </location>
</feature>
<comment type="caution">
    <text evidence="2">The sequence shown here is derived from an EMBL/GenBank/DDBJ whole genome shotgun (WGS) entry which is preliminary data.</text>
</comment>
<dbReference type="InterPro" id="IPR001387">
    <property type="entry name" value="Cro/C1-type_HTH"/>
</dbReference>
<accession>A0A847RR33</accession>
<protein>
    <submittedName>
        <fullName evidence="2">Helix-turn-helix transcriptional regulator</fullName>
    </submittedName>
</protein>
<dbReference type="InterPro" id="IPR010982">
    <property type="entry name" value="Lambda_DNA-bd_dom_sf"/>
</dbReference>
<dbReference type="SUPFAM" id="SSF47413">
    <property type="entry name" value="lambda repressor-like DNA-binding domains"/>
    <property type="match status" value="1"/>
</dbReference>
<name>A0A847RR33_9BACT</name>
<proteinExistence type="predicted"/>
<dbReference type="Proteomes" id="UP000570474">
    <property type="component" value="Unassembled WGS sequence"/>
</dbReference>
<reference evidence="2 3" key="1">
    <citation type="submission" date="2020-04" db="EMBL/GenBank/DDBJ databases">
        <authorList>
            <person name="Yin C."/>
        </authorList>
    </citation>
    <scope>NUCLEOTIDE SEQUENCE [LARGE SCALE GENOMIC DNA]</scope>
    <source>
        <strain evidence="2 3">Ae27</strain>
    </source>
</reference>
<evidence type="ECO:0000259" key="1">
    <source>
        <dbReference type="PROSITE" id="PS50943"/>
    </source>
</evidence>
<evidence type="ECO:0000313" key="2">
    <source>
        <dbReference type="EMBL" id="NLR63267.1"/>
    </source>
</evidence>
<gene>
    <name evidence="2" type="ORF">HGH92_03020</name>
</gene>
<dbReference type="PROSITE" id="PS50943">
    <property type="entry name" value="HTH_CROC1"/>
    <property type="match status" value="1"/>
</dbReference>
<evidence type="ECO:0000313" key="3">
    <source>
        <dbReference type="Proteomes" id="UP000570474"/>
    </source>
</evidence>
<dbReference type="AlphaFoldDB" id="A0A847RR33"/>
<organism evidence="2 3">
    <name type="scientific">Chitinophaga varians</name>
    <dbReference type="NCBI Taxonomy" id="2202339"/>
    <lineage>
        <taxon>Bacteria</taxon>
        <taxon>Pseudomonadati</taxon>
        <taxon>Bacteroidota</taxon>
        <taxon>Chitinophagia</taxon>
        <taxon>Chitinophagales</taxon>
        <taxon>Chitinophagaceae</taxon>
        <taxon>Chitinophaga</taxon>
    </lineage>
</organism>
<sequence length="144" mass="16628">MTSTDMRNKTHEGHNIKRFREMLGIKQEALAFELGDDWNQKKISLLEGKETVEPDILELVAKALKVPAEAIKNFSEEAAVNIISNTFQDESVAYAQYYKCTFNPFEKWVETVDKNEKLYEALLQSEREKVEILEKLLSERKGGK</sequence>
<dbReference type="Gene3D" id="1.10.260.40">
    <property type="entry name" value="lambda repressor-like DNA-binding domains"/>
    <property type="match status" value="1"/>
</dbReference>
<dbReference type="EMBL" id="JABAIA010000001">
    <property type="protein sequence ID" value="NLR63267.1"/>
    <property type="molecule type" value="Genomic_DNA"/>
</dbReference>
<dbReference type="CDD" id="cd00093">
    <property type="entry name" value="HTH_XRE"/>
    <property type="match status" value="1"/>
</dbReference>
<dbReference type="GO" id="GO:0003677">
    <property type="term" value="F:DNA binding"/>
    <property type="evidence" value="ECO:0007669"/>
    <property type="project" value="InterPro"/>
</dbReference>